<dbReference type="Proteomes" id="UP000198972">
    <property type="component" value="Unassembled WGS sequence"/>
</dbReference>
<protein>
    <submittedName>
        <fullName evidence="2">Uncharacterized protein</fullName>
    </submittedName>
</protein>
<dbReference type="RefSeq" id="WP_091227646.1">
    <property type="nucleotide sequence ID" value="NZ_FNBG01000005.1"/>
</dbReference>
<feature type="transmembrane region" description="Helical" evidence="1">
    <location>
        <begin position="54"/>
        <end position="74"/>
    </location>
</feature>
<accession>A0A1G7HSS3</accession>
<proteinExistence type="predicted"/>
<evidence type="ECO:0000256" key="1">
    <source>
        <dbReference type="SAM" id="Phobius"/>
    </source>
</evidence>
<keyword evidence="1" id="KW-0472">Membrane</keyword>
<evidence type="ECO:0000313" key="3">
    <source>
        <dbReference type="Proteomes" id="UP000198972"/>
    </source>
</evidence>
<keyword evidence="1" id="KW-1133">Transmembrane helix</keyword>
<sequence length="189" mass="21545">MTNSVSEKHTFVQELIVLENPMKGYRKWYYSIIPVSCISFMIIGGMGFGLFIGFIIGWALAYMIVNGIAGVRLLKLNFANHPMSALITNEQLYERLGTFAHPDFTVEKGMGRVRFVFKNKTVHTIWLDEKKQTYSVISKFKKKSMITNRHNSGIKEYIHAYNANPIIQNAVNSATLSFKKQEATILQKA</sequence>
<evidence type="ECO:0000313" key="2">
    <source>
        <dbReference type="EMBL" id="SDF03490.1"/>
    </source>
</evidence>
<dbReference type="AlphaFoldDB" id="A0A1G7HSS3"/>
<reference evidence="2 3" key="1">
    <citation type="submission" date="2016-10" db="EMBL/GenBank/DDBJ databases">
        <authorList>
            <person name="de Groot N.N."/>
        </authorList>
    </citation>
    <scope>NUCLEOTIDE SEQUENCE [LARGE SCALE GENOMIC DNA]</scope>
    <source>
        <strain evidence="2 3">DSM 28129</strain>
    </source>
</reference>
<dbReference type="STRING" id="670482.SAMN04488542_10522"/>
<name>A0A1G7HSS3_9BACL</name>
<feature type="transmembrane region" description="Helical" evidence="1">
    <location>
        <begin position="28"/>
        <end position="48"/>
    </location>
</feature>
<organism evidence="2 3">
    <name type="scientific">Fontibacillus panacisegetis</name>
    <dbReference type="NCBI Taxonomy" id="670482"/>
    <lineage>
        <taxon>Bacteria</taxon>
        <taxon>Bacillati</taxon>
        <taxon>Bacillota</taxon>
        <taxon>Bacilli</taxon>
        <taxon>Bacillales</taxon>
        <taxon>Paenibacillaceae</taxon>
        <taxon>Fontibacillus</taxon>
    </lineage>
</organism>
<keyword evidence="1" id="KW-0812">Transmembrane</keyword>
<dbReference type="EMBL" id="FNBG01000005">
    <property type="protein sequence ID" value="SDF03490.1"/>
    <property type="molecule type" value="Genomic_DNA"/>
</dbReference>
<dbReference type="OrthoDB" id="2590940at2"/>
<gene>
    <name evidence="2" type="ORF">SAMN04488542_10522</name>
</gene>
<keyword evidence="3" id="KW-1185">Reference proteome</keyword>